<evidence type="ECO:0000256" key="5">
    <source>
        <dbReference type="ARBA" id="ARBA00022763"/>
    </source>
</evidence>
<keyword evidence="11 15" id="KW-0456">Lyase</keyword>
<evidence type="ECO:0000256" key="11">
    <source>
        <dbReference type="ARBA" id="ARBA00023239"/>
    </source>
</evidence>
<dbReference type="InterPro" id="IPR000214">
    <property type="entry name" value="Znf_DNA_glyclase/AP_lyase"/>
</dbReference>
<dbReference type="SUPFAM" id="SSF46946">
    <property type="entry name" value="S13-like H2TH domain"/>
    <property type="match status" value="1"/>
</dbReference>
<dbReference type="NCBIfam" id="NF002211">
    <property type="entry name" value="PRK01103.1"/>
    <property type="match status" value="1"/>
</dbReference>
<dbReference type="SMART" id="SM00898">
    <property type="entry name" value="Fapy_DNA_glyco"/>
    <property type="match status" value="1"/>
</dbReference>
<keyword evidence="12 15" id="KW-0511">Multifunctional enzyme</keyword>
<dbReference type="GO" id="GO:0008270">
    <property type="term" value="F:zinc ion binding"/>
    <property type="evidence" value="ECO:0007669"/>
    <property type="project" value="UniProtKB-UniRule"/>
</dbReference>
<gene>
    <name evidence="15 18" type="primary">mutM</name>
    <name evidence="15" type="synonym">fpg</name>
    <name evidence="18" type="ORF">MAGMO_2133</name>
</gene>
<dbReference type="HAMAP" id="MF_00103">
    <property type="entry name" value="Fapy_DNA_glycosyl"/>
    <property type="match status" value="1"/>
</dbReference>
<dbReference type="PROSITE" id="PS01242">
    <property type="entry name" value="ZF_FPG_1"/>
    <property type="match status" value="1"/>
</dbReference>
<organism evidence="18">
    <name type="scientific">Magnetococcus massalia (strain MO-1)</name>
    <dbReference type="NCBI Taxonomy" id="451514"/>
    <lineage>
        <taxon>Bacteria</taxon>
        <taxon>Pseudomonadati</taxon>
        <taxon>Pseudomonadota</taxon>
        <taxon>Magnetococcia</taxon>
        <taxon>Magnetococcales</taxon>
        <taxon>Magnetococcaceae</taxon>
        <taxon>Magnetococcus</taxon>
    </lineage>
</organism>
<evidence type="ECO:0000256" key="2">
    <source>
        <dbReference type="ARBA" id="ARBA00009409"/>
    </source>
</evidence>
<comment type="cofactor">
    <cofactor evidence="15">
        <name>Zn(2+)</name>
        <dbReference type="ChEBI" id="CHEBI:29105"/>
    </cofactor>
    <text evidence="15">Binds 1 zinc ion per subunit.</text>
</comment>
<comment type="function">
    <text evidence="15">Involved in base excision repair of DNA damaged by oxidation or by mutagenic agents. Acts as DNA glycosylase that recognizes and removes damaged bases. Has a preference for oxidized purines, such as 7,8-dihydro-8-oxoguanine (8-oxoG). Has AP (apurinic/apyrimidinic) lyase activity and introduces nicks in the DNA strand. Cleaves the DNA backbone by beta-delta elimination to generate a single-strand break at the site of the removed base with both 3'- and 5'-phosphates.</text>
</comment>
<feature type="domain" description="FPG-type" evidence="16">
    <location>
        <begin position="240"/>
        <end position="274"/>
    </location>
</feature>
<feature type="binding site" evidence="15">
    <location>
        <position position="92"/>
    </location>
    <ligand>
        <name>DNA</name>
        <dbReference type="ChEBI" id="CHEBI:16991"/>
    </ligand>
</feature>
<dbReference type="EMBL" id="LO017727">
    <property type="protein sequence ID" value="CRH06301.1"/>
    <property type="molecule type" value="Genomic_DNA"/>
</dbReference>
<dbReference type="PANTHER" id="PTHR22993:SF9">
    <property type="entry name" value="FORMAMIDOPYRIMIDINE-DNA GLYCOSYLASE"/>
    <property type="match status" value="1"/>
</dbReference>
<keyword evidence="6 15" id="KW-0863">Zinc-finger</keyword>
<evidence type="ECO:0000313" key="18">
    <source>
        <dbReference type="EMBL" id="CRH06301.1"/>
    </source>
</evidence>
<keyword evidence="7 15" id="KW-0378">Hydrolase</keyword>
<evidence type="ECO:0000256" key="8">
    <source>
        <dbReference type="ARBA" id="ARBA00022833"/>
    </source>
</evidence>
<feature type="active site" description="Schiff-base intermediate with DNA" evidence="15">
    <location>
        <position position="2"/>
    </location>
</feature>
<dbReference type="InterPro" id="IPR020629">
    <property type="entry name" value="FPG_Glyclase"/>
</dbReference>
<feature type="active site" description="Proton donor; for beta-elimination activity" evidence="15">
    <location>
        <position position="59"/>
    </location>
</feature>
<dbReference type="SMART" id="SM01232">
    <property type="entry name" value="H2TH"/>
    <property type="match status" value="1"/>
</dbReference>
<evidence type="ECO:0000256" key="1">
    <source>
        <dbReference type="ARBA" id="ARBA00001668"/>
    </source>
</evidence>
<dbReference type="Pfam" id="PF01149">
    <property type="entry name" value="Fapy_DNA_glyco"/>
    <property type="match status" value="1"/>
</dbReference>
<evidence type="ECO:0000256" key="9">
    <source>
        <dbReference type="ARBA" id="ARBA00023125"/>
    </source>
</evidence>
<protein>
    <recommendedName>
        <fullName evidence="15">Formamidopyrimidine-DNA glycosylase</fullName>
        <shortName evidence="15">Fapy-DNA glycosylase</shortName>
        <ecNumber evidence="15">3.2.2.23</ecNumber>
    </recommendedName>
    <alternativeName>
        <fullName evidence="15">DNA-(apurinic or apyrimidinic site) lyase MutM</fullName>
        <shortName evidence="15">AP lyase MutM</shortName>
        <ecNumber evidence="15">4.2.99.18</ecNumber>
    </alternativeName>
</protein>
<reference evidence="18" key="1">
    <citation type="submission" date="2015-04" db="EMBL/GenBank/DDBJ databases">
        <authorList>
            <person name="Syromyatnikov M.Y."/>
            <person name="Popov V.N."/>
        </authorList>
    </citation>
    <scope>NUCLEOTIDE SEQUENCE</scope>
    <source>
        <strain evidence="18">MO-1</strain>
    </source>
</reference>
<evidence type="ECO:0000259" key="16">
    <source>
        <dbReference type="PROSITE" id="PS51066"/>
    </source>
</evidence>
<dbReference type="AlphaFoldDB" id="A0A1S7LKB1"/>
<dbReference type="EC" id="3.2.2.23" evidence="15"/>
<dbReference type="InterPro" id="IPR015887">
    <property type="entry name" value="DNA_glyclase_Znf_dom_DNA_BS"/>
</dbReference>
<accession>A0A1S7LKB1</accession>
<comment type="catalytic activity">
    <reaction evidence="1 15">
        <text>Hydrolysis of DNA containing ring-opened 7-methylguanine residues, releasing 2,6-diamino-4-hydroxy-5-(N-methyl)formamidopyrimidine.</text>
        <dbReference type="EC" id="3.2.2.23"/>
    </reaction>
</comment>
<evidence type="ECO:0000259" key="17">
    <source>
        <dbReference type="PROSITE" id="PS51068"/>
    </source>
</evidence>
<evidence type="ECO:0000256" key="6">
    <source>
        <dbReference type="ARBA" id="ARBA00022771"/>
    </source>
</evidence>
<evidence type="ECO:0000256" key="3">
    <source>
        <dbReference type="ARBA" id="ARBA00011245"/>
    </source>
</evidence>
<dbReference type="InterPro" id="IPR015886">
    <property type="entry name" value="H2TH_FPG"/>
</dbReference>
<dbReference type="InterPro" id="IPR035937">
    <property type="entry name" value="FPG_N"/>
</dbReference>
<dbReference type="PROSITE" id="PS51068">
    <property type="entry name" value="FPG_CAT"/>
    <property type="match status" value="1"/>
</dbReference>
<evidence type="ECO:0000256" key="4">
    <source>
        <dbReference type="ARBA" id="ARBA00022723"/>
    </source>
</evidence>
<dbReference type="FunFam" id="1.10.8.50:FF:000003">
    <property type="entry name" value="Formamidopyrimidine-DNA glycosylase"/>
    <property type="match status" value="1"/>
</dbReference>
<proteinExistence type="inferred from homology"/>
<dbReference type="Gene3D" id="1.10.8.50">
    <property type="match status" value="1"/>
</dbReference>
<keyword evidence="8 15" id="KW-0862">Zinc</keyword>
<feature type="binding site" evidence="15">
    <location>
        <position position="111"/>
    </location>
    <ligand>
        <name>DNA</name>
        <dbReference type="ChEBI" id="CHEBI:16991"/>
    </ligand>
</feature>
<dbReference type="PROSITE" id="PS51066">
    <property type="entry name" value="ZF_FPG_2"/>
    <property type="match status" value="1"/>
</dbReference>
<keyword evidence="5 15" id="KW-0227">DNA damage</keyword>
<keyword evidence="13 15" id="KW-0326">Glycosidase</keyword>
<dbReference type="PANTHER" id="PTHR22993">
    <property type="entry name" value="FORMAMIDOPYRIMIDINE-DNA GLYCOSYLASE"/>
    <property type="match status" value="1"/>
</dbReference>
<feature type="active site" description="Proton donor" evidence="15">
    <location>
        <position position="3"/>
    </location>
</feature>
<dbReference type="SUPFAM" id="SSF57716">
    <property type="entry name" value="Glucocorticoid receptor-like (DNA-binding domain)"/>
    <property type="match status" value="1"/>
</dbReference>
<dbReference type="FunFam" id="3.20.190.10:FF:000001">
    <property type="entry name" value="Formamidopyrimidine-DNA glycosylase"/>
    <property type="match status" value="1"/>
</dbReference>
<dbReference type="GO" id="GO:0034039">
    <property type="term" value="F:8-oxo-7,8-dihydroguanine DNA N-glycosylase activity"/>
    <property type="evidence" value="ECO:0007669"/>
    <property type="project" value="TreeGrafter"/>
</dbReference>
<feature type="domain" description="Formamidopyrimidine-DNA glycosylase catalytic" evidence="17">
    <location>
        <begin position="2"/>
        <end position="114"/>
    </location>
</feature>
<keyword evidence="9 15" id="KW-0238">DNA-binding</keyword>
<feature type="binding site" evidence="15">
    <location>
        <position position="155"/>
    </location>
    <ligand>
        <name>DNA</name>
        <dbReference type="ChEBI" id="CHEBI:16991"/>
    </ligand>
</feature>
<evidence type="ECO:0000256" key="15">
    <source>
        <dbReference type="HAMAP-Rule" id="MF_00103"/>
    </source>
</evidence>
<comment type="subunit">
    <text evidence="3 15">Monomer.</text>
</comment>
<name>A0A1S7LKB1_MAGMO</name>
<dbReference type="SUPFAM" id="SSF81624">
    <property type="entry name" value="N-terminal domain of MutM-like DNA repair proteins"/>
    <property type="match status" value="1"/>
</dbReference>
<dbReference type="GO" id="GO:0140078">
    <property type="term" value="F:class I DNA-(apurinic or apyrimidinic site) endonuclease activity"/>
    <property type="evidence" value="ECO:0007669"/>
    <property type="project" value="UniProtKB-EC"/>
</dbReference>
<evidence type="ECO:0000256" key="12">
    <source>
        <dbReference type="ARBA" id="ARBA00023268"/>
    </source>
</evidence>
<comment type="similarity">
    <text evidence="2 15">Belongs to the FPG family.</text>
</comment>
<dbReference type="InterPro" id="IPR012319">
    <property type="entry name" value="FPG_cat"/>
</dbReference>
<dbReference type="Pfam" id="PF06827">
    <property type="entry name" value="zf-FPG_IleRS"/>
    <property type="match status" value="1"/>
</dbReference>
<keyword evidence="4 15" id="KW-0479">Metal-binding</keyword>
<dbReference type="Gene3D" id="3.20.190.10">
    <property type="entry name" value="MutM-like, N-terminal"/>
    <property type="match status" value="1"/>
</dbReference>
<feature type="active site" description="Proton donor; for delta-elimination activity" evidence="15">
    <location>
        <position position="264"/>
    </location>
</feature>
<keyword evidence="10 15" id="KW-0234">DNA repair</keyword>
<evidence type="ECO:0000256" key="10">
    <source>
        <dbReference type="ARBA" id="ARBA00023204"/>
    </source>
</evidence>
<dbReference type="NCBIfam" id="TIGR00577">
    <property type="entry name" value="fpg"/>
    <property type="match status" value="1"/>
</dbReference>
<dbReference type="CDD" id="cd08966">
    <property type="entry name" value="EcFpg-like_N"/>
    <property type="match status" value="1"/>
</dbReference>
<sequence length="274" mass="29966">MPELPEVETTLRGIETVVSGEKIAKITVRQPRLRWPIPEAELQQQLVGAPVTALTRRAKYILWHSEQGVMLMHLGMSGSLRILPEDEPAGKHDHVDIVMESGSLIRFNDPRRFGALLWLPATEPYEAHSLLARLGPEPLGDQFSGAKLYAQSRGKKGAVKNFIMDQSVVVGVGNIYASESLFRAGILPTRPAGKVSKAKYLQLAEAIRAVLTASIEQGGTTLRDFHGSDGKPGYFVQSLSVYGRAGEACPSCGAQVQKRVVGQRSTFFCKVCQR</sequence>
<dbReference type="Pfam" id="PF06831">
    <property type="entry name" value="H2TH"/>
    <property type="match status" value="1"/>
</dbReference>
<dbReference type="InterPro" id="IPR010979">
    <property type="entry name" value="Ribosomal_uS13-like_H2TH"/>
</dbReference>
<evidence type="ECO:0000256" key="13">
    <source>
        <dbReference type="ARBA" id="ARBA00023295"/>
    </source>
</evidence>
<dbReference type="GO" id="GO:0006284">
    <property type="term" value="P:base-excision repair"/>
    <property type="evidence" value="ECO:0007669"/>
    <property type="project" value="InterPro"/>
</dbReference>
<dbReference type="GO" id="GO:0003684">
    <property type="term" value="F:damaged DNA binding"/>
    <property type="evidence" value="ECO:0007669"/>
    <property type="project" value="InterPro"/>
</dbReference>
<evidence type="ECO:0000256" key="7">
    <source>
        <dbReference type="ARBA" id="ARBA00022801"/>
    </source>
</evidence>
<comment type="catalytic activity">
    <reaction evidence="14 15">
        <text>2'-deoxyribonucleotide-(2'-deoxyribose 5'-phosphate)-2'-deoxyribonucleotide-DNA = a 3'-end 2'-deoxyribonucleotide-(2,3-dehydro-2,3-deoxyribose 5'-phosphate)-DNA + a 5'-end 5'-phospho-2'-deoxyribonucleoside-DNA + H(+)</text>
        <dbReference type="Rhea" id="RHEA:66592"/>
        <dbReference type="Rhea" id="RHEA-COMP:13180"/>
        <dbReference type="Rhea" id="RHEA-COMP:16897"/>
        <dbReference type="Rhea" id="RHEA-COMP:17067"/>
        <dbReference type="ChEBI" id="CHEBI:15378"/>
        <dbReference type="ChEBI" id="CHEBI:136412"/>
        <dbReference type="ChEBI" id="CHEBI:157695"/>
        <dbReference type="ChEBI" id="CHEBI:167181"/>
        <dbReference type="EC" id="4.2.99.18"/>
    </reaction>
</comment>
<evidence type="ECO:0000256" key="14">
    <source>
        <dbReference type="ARBA" id="ARBA00044632"/>
    </source>
</evidence>
<dbReference type="InterPro" id="IPR010663">
    <property type="entry name" value="Znf_FPG/IleRS"/>
</dbReference>
<dbReference type="EC" id="4.2.99.18" evidence="15"/>